<sequence length="121" mass="13168">MTASKSLDCLPCETALDQRTEHGVTIDYCPNCGGVCLDPGELEQLTGHESHNHHRDVDIDIEGEEKAEDEGGILGTIAGALGGEAEDGAFDEEDEMDAGFEDEEDFRAGFHRQYGRDLNII</sequence>
<evidence type="ECO:0000259" key="1">
    <source>
        <dbReference type="Pfam" id="PF13453"/>
    </source>
</evidence>
<gene>
    <name evidence="2" type="ORF">EAF64_02010</name>
</gene>
<dbReference type="AlphaFoldDB" id="A0A498L0D2"/>
<comment type="caution">
    <text evidence="2">The sequence shown here is derived from an EMBL/GenBank/DDBJ whole genome shotgun (WGS) entry which is preliminary data.</text>
</comment>
<feature type="domain" description="Transcription factor zinc-finger" evidence="1">
    <location>
        <begin position="11"/>
        <end position="45"/>
    </location>
</feature>
<dbReference type="InterPro" id="IPR027392">
    <property type="entry name" value="TF_Znf"/>
</dbReference>
<dbReference type="EMBL" id="RDFA01000001">
    <property type="protein sequence ID" value="RXK51436.1"/>
    <property type="molecule type" value="Genomic_DNA"/>
</dbReference>
<accession>A0A498L0D2</accession>
<name>A0A498L0D2_9EURY</name>
<reference evidence="2 3" key="1">
    <citation type="submission" date="2019-01" db="EMBL/GenBank/DDBJ databases">
        <title>Halorientalis sp. F13-25 a new haloarchaeum isolated from hypersaline water.</title>
        <authorList>
            <person name="Ana D.-V."/>
            <person name="Cristina S.-P."/>
            <person name="Antonio V."/>
        </authorList>
    </citation>
    <scope>NUCLEOTIDE SEQUENCE [LARGE SCALE GENOMIC DNA]</scope>
    <source>
        <strain evidence="2 3">F13-25</strain>
    </source>
</reference>
<dbReference type="Pfam" id="PF13453">
    <property type="entry name" value="Zn_ribbon_TFIIB"/>
    <property type="match status" value="1"/>
</dbReference>
<protein>
    <recommendedName>
        <fullName evidence="1">Transcription factor zinc-finger domain-containing protein</fullName>
    </recommendedName>
</protein>
<proteinExistence type="predicted"/>
<organism evidence="2 3">
    <name type="scientific">Halorientalis pallida</name>
    <dbReference type="NCBI Taxonomy" id="2479928"/>
    <lineage>
        <taxon>Archaea</taxon>
        <taxon>Methanobacteriati</taxon>
        <taxon>Methanobacteriota</taxon>
        <taxon>Stenosarchaea group</taxon>
        <taxon>Halobacteria</taxon>
        <taxon>Halobacteriales</taxon>
        <taxon>Haloarculaceae</taxon>
        <taxon>Halorientalis</taxon>
    </lineage>
</organism>
<dbReference type="RefSeq" id="WP_129067301.1">
    <property type="nucleotide sequence ID" value="NZ_RDFA01000001.1"/>
</dbReference>
<evidence type="ECO:0000313" key="2">
    <source>
        <dbReference type="EMBL" id="RXK51436.1"/>
    </source>
</evidence>
<dbReference type="Proteomes" id="UP000289691">
    <property type="component" value="Unassembled WGS sequence"/>
</dbReference>
<dbReference type="OrthoDB" id="11143at2157"/>
<keyword evidence="3" id="KW-1185">Reference proteome</keyword>
<evidence type="ECO:0000313" key="3">
    <source>
        <dbReference type="Proteomes" id="UP000289691"/>
    </source>
</evidence>